<proteinExistence type="predicted"/>
<gene>
    <name evidence="1" type="ORF">PCOR1329_LOCUS25793</name>
</gene>
<protein>
    <submittedName>
        <fullName evidence="1">Uncharacterized protein</fullName>
    </submittedName>
</protein>
<accession>A0ABN9S1Z6</accession>
<dbReference type="EMBL" id="CAUYUJ010009058">
    <property type="protein sequence ID" value="CAK0825749.1"/>
    <property type="molecule type" value="Genomic_DNA"/>
</dbReference>
<sequence>MQSAAETLAFSSLQFMDNDQQRKHWRRCKKKATCDLCRYIIFKNTWKHRLMMDPPAAVDRSSVSAQSQQLTQGAWLDAKWTQEENEGIVVVKLGCVACNQSKCERANSTRLVSYAYVGDQRGMRVTELASHAKSETHRSALLEYLQIEVGPTMKFASVWDAACRGQRKIDSVGQAERARKLQWCLWESIKEADREFLMRDGVQITLLRDERQGRLALRYVAVDKKFEARRGVLGQTKASGTGSEEINKDIMQAQLDARSVLEKVKVLTVDAASDEMTAGRLGRRPSDEGGITPNLSMIIRDKTYASRRAAWVAPETTTKKPQDCDPTLHMIDDNIFKSKNSIVQRIHHLRVWRSELERYIVEMEQRVATVKNVKAANHRHDSEAKPKGRFCLFMPAFLQVAGCMAVCRGGEEKTDARNFLRMITEEVCIQVAMMADAADEGLLFTRELDSEESDAAEMASRVKTFLAKLEYLFNQEVCLVTLGYTRHMLHLLTDSVRVLRISKTQVRSIGGPTCLDDGVAVRTCMQRIRSFVRVSISVTVAKFPNYEIVSAFRVFCIDEKKKSQNVYSDPEFAACFERLAMFYSVDQAQLQAEFADLAQVAKSRMVFNGCSVRDAWQCAATRAHAMQSASRGPANLRDGRGKRFRMTALGDVLQGYLAASISTAGVEQDFSRFKRVFGEQALGALDSTEAMVAKLVLDRSHVELKDNFAMQRAQEIWGENFNKPRNHGNTVRIDKGVKRPVASDSKEASTEVEWQRRRRRSVIDALASVAEKFEVGADAVEVDEHAWQESHQKMVDKQLAIDRRNKAEALMDGALISSEIDLQTIDDSKNIVDRRIKNDRERNNKDKYGEIFTSKQTVDLATLANVHWHMDDGAKEAITLEQANRALSPALMETDPLKATFFLAQDTGLGIHVVQDPARASFRQTWTATLVGGLVASPSVVLNNGKGAMLACKSALGVQRKLYISNDFENAHKNAYNIFREVAFKSKNWVELRTIEDYKEAVKKHKTQPTRVAYLKVAGEIVEDVHTSTEFFTFIQKLDNAKVQDGR</sequence>
<keyword evidence="2" id="KW-1185">Reference proteome</keyword>
<comment type="caution">
    <text evidence="1">The sequence shown here is derived from an EMBL/GenBank/DDBJ whole genome shotgun (WGS) entry which is preliminary data.</text>
</comment>
<reference evidence="1" key="1">
    <citation type="submission" date="2023-10" db="EMBL/GenBank/DDBJ databases">
        <authorList>
            <person name="Chen Y."/>
            <person name="Shah S."/>
            <person name="Dougan E. K."/>
            <person name="Thang M."/>
            <person name="Chan C."/>
        </authorList>
    </citation>
    <scope>NUCLEOTIDE SEQUENCE [LARGE SCALE GENOMIC DNA]</scope>
</reference>
<dbReference type="Proteomes" id="UP001189429">
    <property type="component" value="Unassembled WGS sequence"/>
</dbReference>
<organism evidence="1 2">
    <name type="scientific">Prorocentrum cordatum</name>
    <dbReference type="NCBI Taxonomy" id="2364126"/>
    <lineage>
        <taxon>Eukaryota</taxon>
        <taxon>Sar</taxon>
        <taxon>Alveolata</taxon>
        <taxon>Dinophyceae</taxon>
        <taxon>Prorocentrales</taxon>
        <taxon>Prorocentraceae</taxon>
        <taxon>Prorocentrum</taxon>
    </lineage>
</organism>
<evidence type="ECO:0000313" key="1">
    <source>
        <dbReference type="EMBL" id="CAK0825749.1"/>
    </source>
</evidence>
<name>A0ABN9S1Z6_9DINO</name>
<evidence type="ECO:0000313" key="2">
    <source>
        <dbReference type="Proteomes" id="UP001189429"/>
    </source>
</evidence>